<dbReference type="AlphaFoldDB" id="A0A2S7VUY8"/>
<name>A0A2S7VUY8_PHOAN</name>
<accession>A0A2S7VUY8</accession>
<sequence>MTLKKRMILGLFSLSCYFIASTAYAQRFITIGTGPINGVYYPAGGAICKLVNQGRQQHNLRCLVESTTGSIYNINKLKDKQFEFSVVQSDWQFHGYNGTSQFKDQGPYSKMRAIFSLHDEPFNIIVRKDSGINDLDDLKGKRINIGESGSGDRATMEIVMDSLGWTHSDFKLISIPAAERSEALCNNEIDAYIYLVGHPNGAIKEAAVYCNAKLIPTTGANIEKIIADHPFYTKSMTPHGFYKGIKEDTESFGVSATLISSTDVSEEIVYALTKSIFSNFDTFKRLHPAFANLTKAGMLQNGLSVPFHPGAIRYYQEAGFLPPNEQY</sequence>
<dbReference type="SUPFAM" id="SSF53850">
    <property type="entry name" value="Periplasmic binding protein-like II"/>
    <property type="match status" value="1"/>
</dbReference>
<dbReference type="InterPro" id="IPR011852">
    <property type="entry name" value="TRAP_TAXI"/>
</dbReference>
<feature type="signal peptide" evidence="1">
    <location>
        <begin position="1"/>
        <end position="25"/>
    </location>
</feature>
<dbReference type="Proteomes" id="UP000238730">
    <property type="component" value="Unassembled WGS sequence"/>
</dbReference>
<organism evidence="2 3">
    <name type="scientific">Photobacterium angustum</name>
    <dbReference type="NCBI Taxonomy" id="661"/>
    <lineage>
        <taxon>Bacteria</taxon>
        <taxon>Pseudomonadati</taxon>
        <taxon>Pseudomonadota</taxon>
        <taxon>Gammaproteobacteria</taxon>
        <taxon>Vibrionales</taxon>
        <taxon>Vibrionaceae</taxon>
        <taxon>Photobacterium</taxon>
    </lineage>
</organism>
<gene>
    <name evidence="2" type="ORF">BTO08_00060</name>
</gene>
<evidence type="ECO:0000313" key="3">
    <source>
        <dbReference type="Proteomes" id="UP000238730"/>
    </source>
</evidence>
<dbReference type="Gene3D" id="3.40.190.10">
    <property type="entry name" value="Periplasmic binding protein-like II"/>
    <property type="match status" value="2"/>
</dbReference>
<dbReference type="PANTHER" id="PTHR42941:SF1">
    <property type="entry name" value="SLL1037 PROTEIN"/>
    <property type="match status" value="1"/>
</dbReference>
<comment type="caution">
    <text evidence="2">The sequence shown here is derived from an EMBL/GenBank/DDBJ whole genome shotgun (WGS) entry which is preliminary data.</text>
</comment>
<dbReference type="PANTHER" id="PTHR42941">
    <property type="entry name" value="SLL1037 PROTEIN"/>
    <property type="match status" value="1"/>
</dbReference>
<keyword evidence="1" id="KW-0732">Signal</keyword>
<proteinExistence type="predicted"/>
<evidence type="ECO:0000313" key="2">
    <source>
        <dbReference type="EMBL" id="PQJ65929.1"/>
    </source>
</evidence>
<protein>
    <submittedName>
        <fullName evidence="2">C4-dicarboxylate ABC transporter substrate-binding protein</fullName>
    </submittedName>
</protein>
<dbReference type="NCBIfam" id="TIGR02122">
    <property type="entry name" value="TRAP_TAXI"/>
    <property type="match status" value="1"/>
</dbReference>
<dbReference type="EMBL" id="MSCJ01000001">
    <property type="protein sequence ID" value="PQJ65929.1"/>
    <property type="molecule type" value="Genomic_DNA"/>
</dbReference>
<evidence type="ECO:0000256" key="1">
    <source>
        <dbReference type="SAM" id="SignalP"/>
    </source>
</evidence>
<dbReference type="RefSeq" id="WP_105059410.1">
    <property type="nucleotide sequence ID" value="NZ_MSCJ01000001.1"/>
</dbReference>
<reference evidence="2 3" key="1">
    <citation type="submission" date="2016-12" db="EMBL/GenBank/DDBJ databases">
        <title>Diversity of luminous bacteria.</title>
        <authorList>
            <person name="Yoshizawa S."/>
            <person name="Kogure K."/>
        </authorList>
    </citation>
    <scope>NUCLEOTIDE SEQUENCE [LARGE SCALE GENOMIC DNA]</scope>
    <source>
        <strain evidence="2 3">LC1-200</strain>
    </source>
</reference>
<dbReference type="OrthoDB" id="9776669at2"/>
<dbReference type="CDD" id="cd13568">
    <property type="entry name" value="PBP2_TAXI_TRAP_like_3"/>
    <property type="match status" value="1"/>
</dbReference>
<dbReference type="Pfam" id="PF16868">
    <property type="entry name" value="NMT1_3"/>
    <property type="match status" value="1"/>
</dbReference>
<feature type="chain" id="PRO_5015466427" evidence="1">
    <location>
        <begin position="26"/>
        <end position="327"/>
    </location>
</feature>